<dbReference type="EMBL" id="RXIC02000132">
    <property type="protein sequence ID" value="KAB1200719.1"/>
    <property type="molecule type" value="Genomic_DNA"/>
</dbReference>
<organism evidence="1 3">
    <name type="scientific">Morella rubra</name>
    <name type="common">Chinese bayberry</name>
    <dbReference type="NCBI Taxonomy" id="262757"/>
    <lineage>
        <taxon>Eukaryota</taxon>
        <taxon>Viridiplantae</taxon>
        <taxon>Streptophyta</taxon>
        <taxon>Embryophyta</taxon>
        <taxon>Tracheophyta</taxon>
        <taxon>Spermatophyta</taxon>
        <taxon>Magnoliopsida</taxon>
        <taxon>eudicotyledons</taxon>
        <taxon>Gunneridae</taxon>
        <taxon>Pentapetalae</taxon>
        <taxon>rosids</taxon>
        <taxon>fabids</taxon>
        <taxon>Fagales</taxon>
        <taxon>Myricaceae</taxon>
        <taxon>Morella</taxon>
    </lineage>
</organism>
<dbReference type="Proteomes" id="UP000516437">
    <property type="component" value="Chromosome 7"/>
</dbReference>
<reference evidence="1" key="3">
    <citation type="submission" date="2019-09" db="EMBL/GenBank/DDBJ databases">
        <authorList>
            <person name="Gao Z."/>
        </authorList>
    </citation>
    <scope>NUCLEOTIDE SEQUENCE</scope>
    <source>
        <tissue evidence="1">Leaves</tissue>
    </source>
</reference>
<evidence type="ECO:0000313" key="1">
    <source>
        <dbReference type="EMBL" id="KAB1200719.1"/>
    </source>
</evidence>
<keyword evidence="3" id="KW-1185">Reference proteome</keyword>
<evidence type="ECO:0000313" key="2">
    <source>
        <dbReference type="EMBL" id="KAB1208414.1"/>
    </source>
</evidence>
<dbReference type="AlphaFoldDB" id="A0A6A1UKB6"/>
<evidence type="ECO:0000313" key="3">
    <source>
        <dbReference type="Proteomes" id="UP000516437"/>
    </source>
</evidence>
<sequence>MTNDKFRNQIMKSAVSKYGVISVAIEGPDKDQLVVTGEGVDVVNLTRSIQKKLRCATLLSVEEVEPAVEPSVEEPNNLIGTFSPMPAGYYQYPQFPKCYQVIYDQDPHYSCSIL</sequence>
<dbReference type="OrthoDB" id="692882at2759"/>
<dbReference type="PANTHER" id="PTHR46932:SF12">
    <property type="entry name" value="HEAVY METAL-ASSOCIATED ISOPRENYLATED PLANT PROTEIN 47"/>
    <property type="match status" value="1"/>
</dbReference>
<dbReference type="PANTHER" id="PTHR46932">
    <property type="entry name" value="HEAVY METAL-ASSOCIATED ISOPRENYLATED PLANT PROTEIN 47"/>
    <property type="match status" value="1"/>
</dbReference>
<reference evidence="1 3" key="2">
    <citation type="journal article" date="2019" name="Plant Biotechnol. J.">
        <title>The red bayberry genome and genetic basis of sex determination.</title>
        <authorList>
            <person name="Jia H.M."/>
            <person name="Jia H.J."/>
            <person name="Cai Q.L."/>
            <person name="Wang Y."/>
            <person name="Zhao H.B."/>
            <person name="Yang W.F."/>
            <person name="Wang G.Y."/>
            <person name="Li Y.H."/>
            <person name="Zhan D.L."/>
            <person name="Shen Y.T."/>
            <person name="Niu Q.F."/>
            <person name="Chang L."/>
            <person name="Qiu J."/>
            <person name="Zhao L."/>
            <person name="Xie H.B."/>
            <person name="Fu W.Y."/>
            <person name="Jin J."/>
            <person name="Li X.W."/>
            <person name="Jiao Y."/>
            <person name="Zhou C.C."/>
            <person name="Tu T."/>
            <person name="Chai C.Y."/>
            <person name="Gao J.L."/>
            <person name="Fan L.J."/>
            <person name="van de Weg E."/>
            <person name="Wang J.Y."/>
            <person name="Gao Z.S."/>
        </authorList>
    </citation>
    <scope>NUCLEOTIDE SEQUENCE [LARGE SCALE GENOMIC DNA]</scope>
    <source>
        <tissue evidence="1">Leaves</tissue>
    </source>
</reference>
<accession>A0A6A1UKB6</accession>
<gene>
    <name evidence="1" type="ORF">CJ030_MR0G006555</name>
    <name evidence="2" type="ORF">CJ030_MR7G001383</name>
</gene>
<dbReference type="InterPro" id="IPR042885">
    <property type="entry name" value="HIPP47/16"/>
</dbReference>
<name>A0A6A1UKB6_9ROSI</name>
<reference evidence="1" key="1">
    <citation type="submission" date="2018-07" db="EMBL/GenBank/DDBJ databases">
        <authorList>
            <person name="Gao Z.-S."/>
            <person name="Jia H.-M."/>
            <person name="Jia H.-J."/>
            <person name="Cai Q.-L."/>
            <person name="Wang Y."/>
            <person name="Zhao H.-B."/>
        </authorList>
    </citation>
    <scope>NUCLEOTIDE SEQUENCE</scope>
    <source>
        <tissue evidence="1">Leaves</tissue>
    </source>
</reference>
<comment type="caution">
    <text evidence="1">The sequence shown here is derived from an EMBL/GenBank/DDBJ whole genome shotgun (WGS) entry which is preliminary data.</text>
</comment>
<dbReference type="EMBL" id="RXIC02000025">
    <property type="protein sequence ID" value="KAB1208414.1"/>
    <property type="molecule type" value="Genomic_DNA"/>
</dbReference>
<protein>
    <recommendedName>
        <fullName evidence="4">HMA domain-containing protein</fullName>
    </recommendedName>
</protein>
<dbReference type="Gene3D" id="3.30.70.100">
    <property type="match status" value="1"/>
</dbReference>
<proteinExistence type="predicted"/>
<evidence type="ECO:0008006" key="4">
    <source>
        <dbReference type="Google" id="ProtNLM"/>
    </source>
</evidence>